<protein>
    <submittedName>
        <fullName evidence="1">Uncharacterized protein</fullName>
    </submittedName>
</protein>
<evidence type="ECO:0000313" key="2">
    <source>
        <dbReference type="Proteomes" id="UP001319921"/>
    </source>
</evidence>
<proteinExistence type="predicted"/>
<sequence length="43" mass="5044">MLYLYLEKLGFVSVNWGVYSKFAESKITVFAQSKNWGRKELVI</sequence>
<dbReference type="AlphaFoldDB" id="A0AAQ4CNR8"/>
<reference evidence="1 2" key="1">
    <citation type="journal article" date="2022" name="Microbiol. Resour. Announc.">
        <title>Complete Genome Sequence of the Hyperthermophilic and Acidophilic Archaeon Saccharolobus caldissimus Strain HS-3T.</title>
        <authorList>
            <person name="Sakai H.D."/>
            <person name="Kurosawa N."/>
        </authorList>
    </citation>
    <scope>NUCLEOTIDE SEQUENCE [LARGE SCALE GENOMIC DNA]</scope>
    <source>
        <strain evidence="1 2">JCM32116</strain>
    </source>
</reference>
<name>A0AAQ4CNR8_9CREN</name>
<gene>
    <name evidence="1" type="ORF">SACC_04660</name>
</gene>
<evidence type="ECO:0000313" key="1">
    <source>
        <dbReference type="EMBL" id="BDB97449.1"/>
    </source>
</evidence>
<accession>A0AAQ4CNR8</accession>
<dbReference type="Proteomes" id="UP001319921">
    <property type="component" value="Chromosome"/>
</dbReference>
<organism evidence="1 2">
    <name type="scientific">Saccharolobus caldissimus</name>
    <dbReference type="NCBI Taxonomy" id="1702097"/>
    <lineage>
        <taxon>Archaea</taxon>
        <taxon>Thermoproteota</taxon>
        <taxon>Thermoprotei</taxon>
        <taxon>Sulfolobales</taxon>
        <taxon>Sulfolobaceae</taxon>
        <taxon>Saccharolobus</taxon>
    </lineage>
</organism>
<dbReference type="KEGG" id="scas:SACC_04660"/>
<keyword evidence="2" id="KW-1185">Reference proteome</keyword>
<dbReference type="EMBL" id="AP025226">
    <property type="protein sequence ID" value="BDB97449.1"/>
    <property type="molecule type" value="Genomic_DNA"/>
</dbReference>